<comment type="caution">
    <text evidence="10">The sequence shown here is derived from an EMBL/GenBank/DDBJ whole genome shotgun (WGS) entry which is preliminary data.</text>
</comment>
<dbReference type="InterPro" id="IPR011013">
    <property type="entry name" value="Gal_mutarotase_sf_dom"/>
</dbReference>
<evidence type="ECO:0000256" key="2">
    <source>
        <dbReference type="ARBA" id="ARBA00022801"/>
    </source>
</evidence>
<feature type="signal peptide" evidence="5">
    <location>
        <begin position="1"/>
        <end position="23"/>
    </location>
</feature>
<feature type="domain" description="Glycoside hydrolase family 31 TIM barrel" evidence="6">
    <location>
        <begin position="208"/>
        <end position="536"/>
    </location>
</feature>
<keyword evidence="11" id="KW-1185">Reference proteome</keyword>
<feature type="domain" description="Glycosyl hydrolase family 31 C-terminal" evidence="9">
    <location>
        <begin position="544"/>
        <end position="617"/>
    </location>
</feature>
<dbReference type="Gene3D" id="2.60.40.1180">
    <property type="entry name" value="Golgi alpha-mannosidase II"/>
    <property type="match status" value="2"/>
</dbReference>
<reference evidence="10 11" key="1">
    <citation type="submission" date="2022-05" db="EMBL/GenBank/DDBJ databases">
        <title>Luteimonas sp. SX5, whole genome shotgun sequencing project.</title>
        <authorList>
            <person name="Zhao G."/>
            <person name="Shen L."/>
        </authorList>
    </citation>
    <scope>NUCLEOTIDE SEQUENCE [LARGE SCALE GENOMIC DNA]</scope>
    <source>
        <strain evidence="10 11">SX5</strain>
    </source>
</reference>
<evidence type="ECO:0000259" key="8">
    <source>
        <dbReference type="Pfam" id="PF17137"/>
    </source>
</evidence>
<evidence type="ECO:0000313" key="11">
    <source>
        <dbReference type="Proteomes" id="UP001431217"/>
    </source>
</evidence>
<evidence type="ECO:0000259" key="6">
    <source>
        <dbReference type="Pfam" id="PF01055"/>
    </source>
</evidence>
<dbReference type="Pfam" id="PF21365">
    <property type="entry name" value="Glyco_hydro_31_3rd"/>
    <property type="match status" value="1"/>
</dbReference>
<dbReference type="InterPro" id="IPR013780">
    <property type="entry name" value="Glyco_hydro_b"/>
</dbReference>
<dbReference type="Pfam" id="PF01055">
    <property type="entry name" value="Glyco_hydro_31_2nd"/>
    <property type="match status" value="1"/>
</dbReference>
<name>A0ABT0MEB1_9GAMM</name>
<dbReference type="Gene3D" id="3.20.20.80">
    <property type="entry name" value="Glycosidases"/>
    <property type="match status" value="1"/>
</dbReference>
<dbReference type="CDD" id="cd06604">
    <property type="entry name" value="GH31_glucosidase_II_MalA"/>
    <property type="match status" value="1"/>
</dbReference>
<feature type="domain" description="DUF5110" evidence="8">
    <location>
        <begin position="633"/>
        <end position="702"/>
    </location>
</feature>
<feature type="domain" description="Glycoside hydrolase family 31 N-terminal" evidence="7">
    <location>
        <begin position="88"/>
        <end position="166"/>
    </location>
</feature>
<proteinExistence type="inferred from homology"/>
<dbReference type="Gene3D" id="2.60.40.1760">
    <property type="entry name" value="glycosyl hydrolase (family 31)"/>
    <property type="match status" value="1"/>
</dbReference>
<evidence type="ECO:0000256" key="3">
    <source>
        <dbReference type="ARBA" id="ARBA00023295"/>
    </source>
</evidence>
<dbReference type="PANTHER" id="PTHR22762:SF120">
    <property type="entry name" value="HETEROGLYCAN GLUCOSIDASE 1"/>
    <property type="match status" value="1"/>
</dbReference>
<dbReference type="SUPFAM" id="SSF51445">
    <property type="entry name" value="(Trans)glycosidases"/>
    <property type="match status" value="1"/>
</dbReference>
<evidence type="ECO:0000256" key="5">
    <source>
        <dbReference type="SAM" id="SignalP"/>
    </source>
</evidence>
<dbReference type="InterPro" id="IPR048395">
    <property type="entry name" value="Glyco_hydro_31_C"/>
</dbReference>
<dbReference type="InterPro" id="IPR000322">
    <property type="entry name" value="Glyco_hydro_31_TIM"/>
</dbReference>
<evidence type="ECO:0000256" key="1">
    <source>
        <dbReference type="ARBA" id="ARBA00007806"/>
    </source>
</evidence>
<evidence type="ECO:0000256" key="4">
    <source>
        <dbReference type="RuleBase" id="RU361185"/>
    </source>
</evidence>
<organism evidence="10 11">
    <name type="scientific">Luteimonas galliterrae</name>
    <dbReference type="NCBI Taxonomy" id="2940486"/>
    <lineage>
        <taxon>Bacteria</taxon>
        <taxon>Pseudomonadati</taxon>
        <taxon>Pseudomonadota</taxon>
        <taxon>Gammaproteobacteria</taxon>
        <taxon>Lysobacterales</taxon>
        <taxon>Lysobacteraceae</taxon>
        <taxon>Luteimonas</taxon>
    </lineage>
</organism>
<evidence type="ECO:0000259" key="7">
    <source>
        <dbReference type="Pfam" id="PF13802"/>
    </source>
</evidence>
<dbReference type="InterPro" id="IPR025887">
    <property type="entry name" value="Glyco_hydro_31_N_dom"/>
</dbReference>
<dbReference type="CDD" id="cd14752">
    <property type="entry name" value="GH31_N"/>
    <property type="match status" value="1"/>
</dbReference>
<dbReference type="InterPro" id="IPR030458">
    <property type="entry name" value="Glyco_hydro_31_AS"/>
</dbReference>
<evidence type="ECO:0000313" key="10">
    <source>
        <dbReference type="EMBL" id="MCL1633204.1"/>
    </source>
</evidence>
<sequence length="727" mass="80572">MRKHVASLFSLLLLSVVSANVSASEKKAAMAVSPAADRSALAGDGIAMFLPPGIADYPASLALAKTPVSVGPLPADWPIAPKFSRKAGKTFVSVTVPEGSDLYGTGEVTGPLRRNDRSIELWNTDNFGYADKQAAGRRLYQSHPWVLGVRKDGSAFGLLFDSTWRAELRTGRKIKLSSDGPPMPVIVVDRDSPQAVMRGLAELTGTMPLPPRWALGYQQSRWSYYPDSEALRIADEFRKRKIPADVLWMDIDYMDGFRVFTFSPEHFPDPKRFNADLRARGFHSVWMIDPGVKSEPGYGVYDSGQARDVWVKDAKGKDYEGEVWPGMTKYPDFTRPDTRRWWADLYRDFMAQGVDGVWNDMNEPAVFNVPGHTMPADNQHRGGGDMAAGPHLQYHNVYGMLMVQATREGIEAANPERRPFVLTRANFLGGHRYAATWTGDNVSTWEHLKLSIPMSINLGLSGQPFSGPDIGGFGGEATPDLWGHWIALGAFYPFSRAHAMKDTGRKEPWAFGPEVEKAARIAIERRYRLLPYLYTLFRDSSIDGLPVMRPMFFADPRDADLRREEQAFLLGEDLLVVPKWARAPKLPKGVWRKISLVEGDGKDAYQAELKLRGGAILPLGKVVQNTGEESLGPLTLLISLDEKGEARGRLYEDAGDGYGYRQGDYLLTTYRAESRDGLVRVDIEGAEGKRARPSREIVVQVTTDEGVFTAKGDESAGISVSLQPPVL</sequence>
<gene>
    <name evidence="10" type="ORF">M2650_00875</name>
</gene>
<dbReference type="SUPFAM" id="SSF74650">
    <property type="entry name" value="Galactose mutarotase-like"/>
    <property type="match status" value="1"/>
</dbReference>
<dbReference type="EMBL" id="JAMBEP010000001">
    <property type="protein sequence ID" value="MCL1633204.1"/>
    <property type="molecule type" value="Genomic_DNA"/>
</dbReference>
<protein>
    <submittedName>
        <fullName evidence="10">DUF5110 domain-containing protein</fullName>
    </submittedName>
</protein>
<accession>A0ABT0MEB1</accession>
<dbReference type="PROSITE" id="PS00129">
    <property type="entry name" value="GLYCOSYL_HYDROL_F31_1"/>
    <property type="match status" value="1"/>
</dbReference>
<dbReference type="Pfam" id="PF17137">
    <property type="entry name" value="DUF5110"/>
    <property type="match status" value="1"/>
</dbReference>
<evidence type="ECO:0000259" key="9">
    <source>
        <dbReference type="Pfam" id="PF21365"/>
    </source>
</evidence>
<dbReference type="Pfam" id="PF13802">
    <property type="entry name" value="Gal_mutarotas_2"/>
    <property type="match status" value="1"/>
</dbReference>
<keyword evidence="3 4" id="KW-0326">Glycosidase</keyword>
<dbReference type="SUPFAM" id="SSF51011">
    <property type="entry name" value="Glycosyl hydrolase domain"/>
    <property type="match status" value="1"/>
</dbReference>
<keyword evidence="5" id="KW-0732">Signal</keyword>
<dbReference type="Proteomes" id="UP001431217">
    <property type="component" value="Unassembled WGS sequence"/>
</dbReference>
<dbReference type="InterPro" id="IPR033403">
    <property type="entry name" value="DUF5110"/>
</dbReference>
<feature type="chain" id="PRO_5045091314" evidence="5">
    <location>
        <begin position="24"/>
        <end position="727"/>
    </location>
</feature>
<comment type="similarity">
    <text evidence="1 4">Belongs to the glycosyl hydrolase 31 family.</text>
</comment>
<dbReference type="InterPro" id="IPR017853">
    <property type="entry name" value="GH"/>
</dbReference>
<dbReference type="PANTHER" id="PTHR22762">
    <property type="entry name" value="ALPHA-GLUCOSIDASE"/>
    <property type="match status" value="1"/>
</dbReference>
<keyword evidence="2 4" id="KW-0378">Hydrolase</keyword>